<dbReference type="Proteomes" id="UP000316092">
    <property type="component" value="Unassembled WGS sequence"/>
</dbReference>
<keyword evidence="5" id="KW-1185">Reference proteome</keyword>
<dbReference type="EMBL" id="VKDB01000003">
    <property type="protein sequence ID" value="TSA87220.1"/>
    <property type="molecule type" value="Genomic_DNA"/>
</dbReference>
<reference evidence="4 5" key="1">
    <citation type="submission" date="2019-07" db="EMBL/GenBank/DDBJ databases">
        <title>Deinococcus detaillus sp. nov., isolated from humus soil in Antarctica.</title>
        <authorList>
            <person name="Zhang K."/>
        </authorList>
    </citation>
    <scope>NUCLEOTIDE SEQUENCE [LARGE SCALE GENOMIC DNA]</scope>
    <source>
        <strain evidence="4 5">H1</strain>
    </source>
</reference>
<comment type="similarity">
    <text evidence="2">Belongs to the UPF0161 family.</text>
</comment>
<dbReference type="PANTHER" id="PTHR33383:SF1">
    <property type="entry name" value="MEMBRANE PROTEIN INSERTION EFFICIENCY FACTOR-RELATED"/>
    <property type="match status" value="1"/>
</dbReference>
<dbReference type="Pfam" id="PF01809">
    <property type="entry name" value="YidD"/>
    <property type="match status" value="1"/>
</dbReference>
<evidence type="ECO:0000256" key="1">
    <source>
        <dbReference type="ARBA" id="ARBA00022475"/>
    </source>
</evidence>
<dbReference type="SMART" id="SM01234">
    <property type="entry name" value="Haemolytic"/>
    <property type="match status" value="1"/>
</dbReference>
<evidence type="ECO:0000256" key="3">
    <source>
        <dbReference type="SAM" id="MobiDB-lite"/>
    </source>
</evidence>
<dbReference type="NCBIfam" id="TIGR00278">
    <property type="entry name" value="membrane protein insertion efficiency factor YidD"/>
    <property type="match status" value="1"/>
</dbReference>
<sequence>MSGASKLMLGAVRGYQRHLSPLKGAPTCRFTPTCSQYAAQAIEKHGALRGAWLATWRIARCQPFNAGGFDPVPEVFPKPRSPADHPAHSDAATAHPVPLTSVKSDPPASSK</sequence>
<dbReference type="PANTHER" id="PTHR33383">
    <property type="entry name" value="MEMBRANE PROTEIN INSERTION EFFICIENCY FACTOR-RELATED"/>
    <property type="match status" value="1"/>
</dbReference>
<dbReference type="AlphaFoldDB" id="A0A553V3Z7"/>
<dbReference type="GO" id="GO:0005886">
    <property type="term" value="C:plasma membrane"/>
    <property type="evidence" value="ECO:0007669"/>
    <property type="project" value="UniProtKB-SubCell"/>
</dbReference>
<dbReference type="HAMAP" id="MF_00386">
    <property type="entry name" value="UPF0161_YidD"/>
    <property type="match status" value="1"/>
</dbReference>
<dbReference type="OrthoDB" id="9801753at2"/>
<keyword evidence="1 2" id="KW-1003">Cell membrane</keyword>
<protein>
    <recommendedName>
        <fullName evidence="2">Putative membrane protein insertion efficiency factor</fullName>
    </recommendedName>
</protein>
<accession>A0A553V3Z7</accession>
<comment type="function">
    <text evidence="2">Could be involved in insertion of integral membrane proteins into the membrane.</text>
</comment>
<gene>
    <name evidence="4" type="primary">yidD</name>
    <name evidence="4" type="ORF">FNU79_04845</name>
</gene>
<evidence type="ECO:0000256" key="2">
    <source>
        <dbReference type="HAMAP-Rule" id="MF_00386"/>
    </source>
</evidence>
<dbReference type="InterPro" id="IPR002696">
    <property type="entry name" value="Membr_insert_effic_factor_YidD"/>
</dbReference>
<evidence type="ECO:0000313" key="5">
    <source>
        <dbReference type="Proteomes" id="UP000316092"/>
    </source>
</evidence>
<comment type="caution">
    <text evidence="4">The sequence shown here is derived from an EMBL/GenBank/DDBJ whole genome shotgun (WGS) entry which is preliminary data.</text>
</comment>
<evidence type="ECO:0000313" key="4">
    <source>
        <dbReference type="EMBL" id="TSA87220.1"/>
    </source>
</evidence>
<proteinExistence type="inferred from homology"/>
<organism evidence="4 5">
    <name type="scientific">Deinococcus detaillensis</name>
    <dbReference type="NCBI Taxonomy" id="2592048"/>
    <lineage>
        <taxon>Bacteria</taxon>
        <taxon>Thermotogati</taxon>
        <taxon>Deinococcota</taxon>
        <taxon>Deinococci</taxon>
        <taxon>Deinococcales</taxon>
        <taxon>Deinococcaceae</taxon>
        <taxon>Deinococcus</taxon>
    </lineage>
</organism>
<name>A0A553V3Z7_9DEIO</name>
<feature type="region of interest" description="Disordered" evidence="3">
    <location>
        <begin position="72"/>
        <end position="111"/>
    </location>
</feature>
<feature type="compositionally biased region" description="Polar residues" evidence="3">
    <location>
        <begin position="101"/>
        <end position="111"/>
    </location>
</feature>
<keyword evidence="2" id="KW-0472">Membrane</keyword>
<comment type="subcellular location">
    <subcellularLocation>
        <location evidence="2">Cell membrane</location>
        <topology evidence="2">Peripheral membrane protein</topology>
        <orientation evidence="2">Cytoplasmic side</orientation>
    </subcellularLocation>
</comment>